<accession>A0A0G4F764</accession>
<organism evidence="2">
    <name type="scientific">Chromera velia CCMP2878</name>
    <dbReference type="NCBI Taxonomy" id="1169474"/>
    <lineage>
        <taxon>Eukaryota</taxon>
        <taxon>Sar</taxon>
        <taxon>Alveolata</taxon>
        <taxon>Colpodellida</taxon>
        <taxon>Chromeraceae</taxon>
        <taxon>Chromera</taxon>
    </lineage>
</organism>
<evidence type="ECO:0000313" key="2">
    <source>
        <dbReference type="EMBL" id="CEM08449.1"/>
    </source>
</evidence>
<dbReference type="EMBL" id="CDMZ01000175">
    <property type="protein sequence ID" value="CEM08449.1"/>
    <property type="molecule type" value="Genomic_DNA"/>
</dbReference>
<dbReference type="GO" id="GO:0004721">
    <property type="term" value="F:phosphoprotein phosphatase activity"/>
    <property type="evidence" value="ECO:0007669"/>
    <property type="project" value="InterPro"/>
</dbReference>
<dbReference type="InterPro" id="IPR029021">
    <property type="entry name" value="Prot-tyrosine_phosphatase-like"/>
</dbReference>
<evidence type="ECO:0000259" key="1">
    <source>
        <dbReference type="PROSITE" id="PS50056"/>
    </source>
</evidence>
<dbReference type="Pfam" id="PF13350">
    <property type="entry name" value="Y_phosphatase3"/>
    <property type="match status" value="1"/>
</dbReference>
<dbReference type="VEuPathDB" id="CryptoDB:Cvel_15586"/>
<dbReference type="Gene3D" id="3.90.190.10">
    <property type="entry name" value="Protein tyrosine phosphatase superfamily"/>
    <property type="match status" value="1"/>
</dbReference>
<dbReference type="PROSITE" id="PS00383">
    <property type="entry name" value="TYR_PHOSPHATASE_1"/>
    <property type="match status" value="1"/>
</dbReference>
<dbReference type="SMART" id="SM00404">
    <property type="entry name" value="PTPc_motif"/>
    <property type="match status" value="1"/>
</dbReference>
<dbReference type="InterPro" id="IPR003595">
    <property type="entry name" value="Tyr_Pase_cat"/>
</dbReference>
<name>A0A0G4F764_9ALVE</name>
<dbReference type="AlphaFoldDB" id="A0A0G4F764"/>
<dbReference type="InterPro" id="IPR026893">
    <property type="entry name" value="Tyr/Ser_Pase_IphP-type"/>
</dbReference>
<dbReference type="SUPFAM" id="SSF52799">
    <property type="entry name" value="(Phosphotyrosine protein) phosphatases II"/>
    <property type="match status" value="1"/>
</dbReference>
<proteinExistence type="predicted"/>
<dbReference type="PROSITE" id="PS50056">
    <property type="entry name" value="TYR_PHOSPHATASE_2"/>
    <property type="match status" value="1"/>
</dbReference>
<protein>
    <recommendedName>
        <fullName evidence="1">Tyrosine specific protein phosphatases domain-containing protein</fullName>
    </recommendedName>
</protein>
<feature type="domain" description="Tyrosine specific protein phosphatases" evidence="1">
    <location>
        <begin position="92"/>
        <end position="159"/>
    </location>
</feature>
<gene>
    <name evidence="2" type="ORF">Cvel_15586</name>
</gene>
<sequence length="181" mass="20129">MQRVEGANFRELPGAAPGKMGLWHFPSKVQLKAAKERSGLTTLVTLQGSTEEGGRVKKMCAELGIKHLQMDWWKQFNPSRFAGCVHLNTTERSCLELCEEIVDRLKGGEVVMLHCAAGIHRTGCCAMMVLRSLGLTFEQAVQEIRKLREVTVRSAGMPLLTDASMAFELETRRKAEAGKRL</sequence>
<reference evidence="2" key="1">
    <citation type="submission" date="2014-11" db="EMBL/GenBank/DDBJ databases">
        <authorList>
            <person name="Otto D Thomas"/>
            <person name="Naeem Raeece"/>
        </authorList>
    </citation>
    <scope>NUCLEOTIDE SEQUENCE</scope>
</reference>
<dbReference type="InterPro" id="IPR000387">
    <property type="entry name" value="Tyr_Pase_dom"/>
</dbReference>
<dbReference type="InterPro" id="IPR016130">
    <property type="entry name" value="Tyr_Pase_AS"/>
</dbReference>